<dbReference type="GO" id="GO:0005524">
    <property type="term" value="F:ATP binding"/>
    <property type="evidence" value="ECO:0007669"/>
    <property type="project" value="UniProtKB-KW"/>
</dbReference>
<keyword evidence="5" id="KW-1133">Transmembrane helix</keyword>
<keyword evidence="5" id="KW-0472">Membrane</keyword>
<dbReference type="InterPro" id="IPR036457">
    <property type="entry name" value="PPM-type-like_dom_sf"/>
</dbReference>
<evidence type="ECO:0000256" key="3">
    <source>
        <dbReference type="ARBA" id="ARBA00022777"/>
    </source>
</evidence>
<dbReference type="PANTHER" id="PTHR43289">
    <property type="entry name" value="MITOGEN-ACTIVATED PROTEIN KINASE KINASE KINASE 20-RELATED"/>
    <property type="match status" value="1"/>
</dbReference>
<keyword evidence="2" id="KW-0547">Nucleotide-binding</keyword>
<dbReference type="SUPFAM" id="SSF81606">
    <property type="entry name" value="PP2C-like"/>
    <property type="match status" value="1"/>
</dbReference>
<keyword evidence="3 8" id="KW-0418">Kinase</keyword>
<evidence type="ECO:0000313" key="8">
    <source>
        <dbReference type="EMBL" id="CAE28641.1"/>
    </source>
</evidence>
<evidence type="ECO:0000259" key="6">
    <source>
        <dbReference type="PROSITE" id="PS50011"/>
    </source>
</evidence>
<dbReference type="SUPFAM" id="SSF56112">
    <property type="entry name" value="Protein kinase-like (PK-like)"/>
    <property type="match status" value="1"/>
</dbReference>
<dbReference type="CDD" id="cd14014">
    <property type="entry name" value="STKc_PknB_like"/>
    <property type="match status" value="1"/>
</dbReference>
<dbReference type="PROSITE" id="PS51746">
    <property type="entry name" value="PPM_2"/>
    <property type="match status" value="1"/>
</dbReference>
<dbReference type="PhylomeDB" id="Q6N4Y3"/>
<keyword evidence="5" id="KW-0812">Transmembrane</keyword>
<dbReference type="PROSITE" id="PS00109">
    <property type="entry name" value="PROTEIN_KINASE_TYR"/>
    <property type="match status" value="1"/>
</dbReference>
<keyword evidence="1" id="KW-0808">Transferase</keyword>
<evidence type="ECO:0000259" key="7">
    <source>
        <dbReference type="PROSITE" id="PS51746"/>
    </source>
</evidence>
<dbReference type="Pfam" id="PF13672">
    <property type="entry name" value="PP2C_2"/>
    <property type="match status" value="1"/>
</dbReference>
<dbReference type="Gene3D" id="1.10.510.10">
    <property type="entry name" value="Transferase(Phosphotransferase) domain 1"/>
    <property type="match status" value="1"/>
</dbReference>
<evidence type="ECO:0000256" key="4">
    <source>
        <dbReference type="ARBA" id="ARBA00022840"/>
    </source>
</evidence>
<dbReference type="PROSITE" id="PS50011">
    <property type="entry name" value="PROTEIN_KINASE_DOM"/>
    <property type="match status" value="1"/>
</dbReference>
<accession>Q6N4Y3</accession>
<dbReference type="InterPro" id="IPR000719">
    <property type="entry name" value="Prot_kinase_dom"/>
</dbReference>
<organism evidence="8">
    <name type="scientific">Rhodopseudomonas palustris (strain ATCC BAA-98 / CGA009)</name>
    <dbReference type="NCBI Taxonomy" id="258594"/>
    <lineage>
        <taxon>Bacteria</taxon>
        <taxon>Pseudomonadati</taxon>
        <taxon>Pseudomonadota</taxon>
        <taxon>Alphaproteobacteria</taxon>
        <taxon>Hyphomicrobiales</taxon>
        <taxon>Nitrobacteraceae</taxon>
        <taxon>Rhodopseudomonas</taxon>
    </lineage>
</organism>
<proteinExistence type="predicted"/>
<gene>
    <name evidence="8" type="ordered locus">RPA3200</name>
</gene>
<dbReference type="EMBL" id="BX572603">
    <property type="protein sequence ID" value="CAE28641.1"/>
    <property type="molecule type" value="Genomic_DNA"/>
</dbReference>
<dbReference type="STRING" id="258594.RPA3200"/>
<keyword evidence="4" id="KW-0067">ATP-binding</keyword>
<feature type="domain" description="PPM-type phosphatase" evidence="7">
    <location>
        <begin position="29"/>
        <end position="260"/>
    </location>
</feature>
<dbReference type="InterPro" id="IPR001932">
    <property type="entry name" value="PPM-type_phosphatase-like_dom"/>
</dbReference>
<dbReference type="Pfam" id="PF00069">
    <property type="entry name" value="Pkinase"/>
    <property type="match status" value="1"/>
</dbReference>
<feature type="domain" description="Protein kinase" evidence="6">
    <location>
        <begin position="293"/>
        <end position="557"/>
    </location>
</feature>
<dbReference type="PANTHER" id="PTHR43289:SF6">
    <property type="entry name" value="SERINE_THREONINE-PROTEIN KINASE NEKL-3"/>
    <property type="match status" value="1"/>
</dbReference>
<dbReference type="eggNOG" id="COG0515">
    <property type="taxonomic scope" value="Bacteria"/>
</dbReference>
<dbReference type="SMART" id="SM00331">
    <property type="entry name" value="PP2C_SIG"/>
    <property type="match status" value="1"/>
</dbReference>
<dbReference type="SMART" id="SM00332">
    <property type="entry name" value="PP2Cc"/>
    <property type="match status" value="1"/>
</dbReference>
<evidence type="ECO:0000256" key="1">
    <source>
        <dbReference type="ARBA" id="ARBA00022679"/>
    </source>
</evidence>
<reference evidence="8" key="1">
    <citation type="journal article" date="2004" name="Nat. Biotechnol.">
        <title>Complete genome sequence of the metabolically versatile photosynthetic bacterium Rhodopseudomonas palustris.</title>
        <authorList>
            <person name="Larimer F.W."/>
            <person name="Chain P."/>
            <person name="Hauser L."/>
            <person name="Lamerdin J."/>
            <person name="Malfatti S."/>
            <person name="Do L."/>
            <person name="Land M.L."/>
            <person name="Pelletier D.A."/>
            <person name="Beatty J.T."/>
            <person name="Lang A.S."/>
            <person name="Tabita F.R."/>
            <person name="Gibson J.L."/>
            <person name="Hanson T.E."/>
            <person name="Bobst C."/>
            <person name="Torres J.L."/>
            <person name="Peres C."/>
            <person name="Harrison F.H."/>
            <person name="Gibson J."/>
            <person name="Harwood C.S."/>
        </authorList>
    </citation>
    <scope>NUCLEOTIDE SEQUENCE [LARGE SCALE GENOMIC DNA]</scope>
    <source>
        <strain evidence="8">CGA009</strain>
    </source>
</reference>
<dbReference type="HOGENOM" id="CLU_034273_0_0_5"/>
<name>Q6N4Y3_RHOPA</name>
<feature type="transmembrane region" description="Helical" evidence="5">
    <location>
        <begin position="573"/>
        <end position="592"/>
    </location>
</feature>
<sequence>MAFGSFARSGGSSRFLFTAGRMAQQLTVSIGQASSPGRKPVNQDFYGALIPAEPLLITKGIALALADGISSSDISQVASESAVKSFLTDYYCTSEAWSVKSSAQRVIAATNSWLHAETRRSDYRYDRDKGYVCTLSALVIKGAAAHLFHIGDSRIYRLAGASLEQLTEDHRVRLSAEQSYLGRALGVNPQVEIDYLSVPIGSGDLFVLATDGVYEHVAHRFVVQTLRDHGDDLDAAARAIVGEAFNNGSDDNLTVQVVRIESVPGADSIDLFERVAELPLPPLLEPRAEFDGYRIIRELHGSSRSHIYLASDLATGELVVLKIPSADLRDDPEYRKRFMLEEWAARRIDSPHVLKPCVVQRPRSYLYVTFEYIEGQTLAQWMIDHPRAELETVRGLIEQIAKGLYAFHRKEMVHQDLRPANVLIDRSGTVKIIDFGSVRVAGVAELGPAGGDELLGTVQYMAPEYFAGQGGSALSDQFSLGVIAYQMLTGRLPYGAELARANQALKSRKLRYSAAADHNAKVPVWVDRALQRAVSLDPAKRYPALSEFVHDLRHPRADYLDARPQPLAARNPLLFLQLLSALLALIVVGLLARLHGSI</sequence>
<protein>
    <submittedName>
        <fullName evidence="8">Dual serine/threonine-protein kinase/phosphatase</fullName>
    </submittedName>
</protein>
<dbReference type="GO" id="GO:0004674">
    <property type="term" value="F:protein serine/threonine kinase activity"/>
    <property type="evidence" value="ECO:0007669"/>
    <property type="project" value="TreeGrafter"/>
</dbReference>
<evidence type="ECO:0000256" key="5">
    <source>
        <dbReference type="SAM" id="Phobius"/>
    </source>
</evidence>
<dbReference type="InterPro" id="IPR008266">
    <property type="entry name" value="Tyr_kinase_AS"/>
</dbReference>
<dbReference type="Gene3D" id="3.60.40.10">
    <property type="entry name" value="PPM-type phosphatase domain"/>
    <property type="match status" value="1"/>
</dbReference>
<dbReference type="CDD" id="cd00143">
    <property type="entry name" value="PP2Cc"/>
    <property type="match status" value="1"/>
</dbReference>
<dbReference type="eggNOG" id="COG0631">
    <property type="taxonomic scope" value="Bacteria"/>
</dbReference>
<evidence type="ECO:0000256" key="2">
    <source>
        <dbReference type="ARBA" id="ARBA00022741"/>
    </source>
</evidence>
<dbReference type="AlphaFoldDB" id="Q6N4Y3"/>
<dbReference type="InterPro" id="IPR011009">
    <property type="entry name" value="Kinase-like_dom_sf"/>
</dbReference>
<dbReference type="Gene3D" id="3.30.200.20">
    <property type="entry name" value="Phosphorylase Kinase, domain 1"/>
    <property type="match status" value="1"/>
</dbReference>